<proteinExistence type="predicted"/>
<dbReference type="CDD" id="cd17242">
    <property type="entry name" value="MobM_relaxase"/>
    <property type="match status" value="1"/>
</dbReference>
<protein>
    <recommendedName>
        <fullName evidence="3">Plasmid recombination enzyme</fullName>
    </recommendedName>
</protein>
<dbReference type="NCBIfam" id="NF041497">
    <property type="entry name" value="MobV"/>
    <property type="match status" value="1"/>
</dbReference>
<reference evidence="2" key="2">
    <citation type="submission" date="2015-07" db="EMBL/GenBank/DDBJ databases">
        <title>Plasmids, circular viruses and viroids from rat gut.</title>
        <authorList>
            <person name="Jorgensen T.J."/>
            <person name="Hansen M.A."/>
            <person name="Xu Z."/>
            <person name="Tabak M.A."/>
            <person name="Sorensen S.J."/>
            <person name="Hansen L.H."/>
        </authorList>
    </citation>
    <scope>NUCLEOTIDE SEQUENCE</scope>
    <source>
        <plasmid evidence="2">pRGRH0670</plasmid>
    </source>
</reference>
<name>A0A0H5Q2C5_9ZZZZ</name>
<sequence length="285" mass="30355">MALGPDGKPFAFIRVEKVKSLGELRGRGGHNARTAERGTEHCDPTDPPLLIAGDDDAKGAWHRCAKARGVSPDSMRSNATVALEWVATASPEFFAKASPEQVAEWTRDSLAYITERSGGATHLLAAHVHLDETTPHLHVLTIPLVQKAVAKRGRPAKGGAAPDPTAPSWRLCARDLVGGDKDTAIAIQDTYAEAMAHHGLRRGIPAKETGARNKPPARYRAELAALGDSLAARAASLDDRERTLARKAAVLDAVRREAGLSPSPALADIASERPRQPIKDRGRGA</sequence>
<feature type="compositionally biased region" description="Basic and acidic residues" evidence="1">
    <location>
        <begin position="270"/>
        <end position="285"/>
    </location>
</feature>
<feature type="compositionally biased region" description="Basic and acidic residues" evidence="1">
    <location>
        <begin position="33"/>
        <end position="44"/>
    </location>
</feature>
<feature type="region of interest" description="Disordered" evidence="1">
    <location>
        <begin position="24"/>
        <end position="47"/>
    </location>
</feature>
<dbReference type="AlphaFoldDB" id="A0A0H5Q2C5"/>
<dbReference type="EMBL" id="LN853292">
    <property type="protein sequence ID" value="CRY95569.1"/>
    <property type="molecule type" value="Genomic_DNA"/>
</dbReference>
<reference evidence="2" key="1">
    <citation type="submission" date="2015-06" db="EMBL/GenBank/DDBJ databases">
        <authorList>
            <person name="Joergensen T."/>
        </authorList>
    </citation>
    <scope>NUCLEOTIDE SEQUENCE</scope>
    <source>
        <plasmid evidence="2">pRGRH0670</plasmid>
    </source>
</reference>
<evidence type="ECO:0008006" key="3">
    <source>
        <dbReference type="Google" id="ProtNLM"/>
    </source>
</evidence>
<organism evidence="2">
    <name type="scientific">uncultured prokaryote</name>
    <dbReference type="NCBI Taxonomy" id="198431"/>
    <lineage>
        <taxon>unclassified sequences</taxon>
        <taxon>environmental samples</taxon>
    </lineage>
</organism>
<accession>A0A0H5Q2C5</accession>
<dbReference type="GO" id="GO:0006310">
    <property type="term" value="P:DNA recombination"/>
    <property type="evidence" value="ECO:0007669"/>
    <property type="project" value="InterPro"/>
</dbReference>
<keyword evidence="2" id="KW-0614">Plasmid</keyword>
<dbReference type="InterPro" id="IPR001668">
    <property type="entry name" value="Mob_Pre"/>
</dbReference>
<evidence type="ECO:0000313" key="2">
    <source>
        <dbReference type="EMBL" id="CRY95569.1"/>
    </source>
</evidence>
<feature type="region of interest" description="Disordered" evidence="1">
    <location>
        <begin position="261"/>
        <end position="285"/>
    </location>
</feature>
<geneLocation type="plasmid" evidence="2">
    <name>pRGRH0670</name>
</geneLocation>
<dbReference type="Gene3D" id="3.30.930.30">
    <property type="match status" value="1"/>
</dbReference>
<evidence type="ECO:0000256" key="1">
    <source>
        <dbReference type="SAM" id="MobiDB-lite"/>
    </source>
</evidence>
<dbReference type="Pfam" id="PF01076">
    <property type="entry name" value="Mob_Pre"/>
    <property type="match status" value="1"/>
</dbReference>
<dbReference type="GO" id="GO:0003677">
    <property type="term" value="F:DNA binding"/>
    <property type="evidence" value="ECO:0007669"/>
    <property type="project" value="InterPro"/>
</dbReference>